<feature type="compositionally biased region" description="Basic residues" evidence="1">
    <location>
        <begin position="206"/>
        <end position="222"/>
    </location>
</feature>
<evidence type="ECO:0000256" key="1">
    <source>
        <dbReference type="SAM" id="MobiDB-lite"/>
    </source>
</evidence>
<feature type="region of interest" description="Disordered" evidence="1">
    <location>
        <begin position="181"/>
        <end position="229"/>
    </location>
</feature>
<protein>
    <submittedName>
        <fullName evidence="2">Uncharacterized protein</fullName>
    </submittedName>
</protein>
<dbReference type="EMBL" id="AVOT02001957">
    <property type="protein sequence ID" value="MBW0468737.1"/>
    <property type="molecule type" value="Genomic_DNA"/>
</dbReference>
<comment type="caution">
    <text evidence="2">The sequence shown here is derived from an EMBL/GenBank/DDBJ whole genome shotgun (WGS) entry which is preliminary data.</text>
</comment>
<evidence type="ECO:0000313" key="2">
    <source>
        <dbReference type="EMBL" id="MBW0468737.1"/>
    </source>
</evidence>
<dbReference type="OrthoDB" id="2414509at2759"/>
<dbReference type="Proteomes" id="UP000765509">
    <property type="component" value="Unassembled WGS sequence"/>
</dbReference>
<proteinExistence type="predicted"/>
<sequence length="541" mass="61275">MSQNLEDGGNLWCPTNATSSPLASQLQLPDLSSNQLPRTPLMQEWTPIPPINATRSPLDVHVQLTNGSVNRPQSSTQSNRLCMPSLHHYSVSHCPIPDPRHETMILPTNLLNGHRCNTSPLISSSGNNSSLHASCAQDYSRPQVLMSPSPQNPRNLCYGYEVNHVDCMSQSVEHLRLGVSTPASGGSIVTTENSATQAGTGEKSKKTNQQKNGKRRKRSKRKGNSDTNPKFTIDDYANICTYIEDQDNYDQLFGKRTKTSIGDRMITRAGAYNVFAGYLNSLNSSLELNGRNCAQRFSTYKKKYMMTRQWANNTGAGLSELEIGMTLQEKLESMCPCYTRMDRVFGSKANVSAFSEMDTTKEGEVIELTDSDSNSDVEDESKSESGLSAYEKSQREAFGQHQEDIEGINILRQHKSPKVSLDQRANPKGKMNVMPKRPRLNLKDLHHQHEQETQKFRRQVIENYVSLEEKKLAEEQKNNERMHNLEKEKMERHFVLERERMVCEVKLKEKESRLAAVERWLKSGKSEEEIERLIKLTYGQI</sequence>
<accession>A0A9Q3BPS5</accession>
<feature type="region of interest" description="Disordered" evidence="1">
    <location>
        <begin position="362"/>
        <end position="402"/>
    </location>
</feature>
<reference evidence="2" key="1">
    <citation type="submission" date="2021-03" db="EMBL/GenBank/DDBJ databases">
        <title>Draft genome sequence of rust myrtle Austropuccinia psidii MF-1, a brazilian biotype.</title>
        <authorList>
            <person name="Quecine M.C."/>
            <person name="Pachon D.M.R."/>
            <person name="Bonatelli M.L."/>
            <person name="Correr F.H."/>
            <person name="Franceschini L.M."/>
            <person name="Leite T.F."/>
            <person name="Margarido G.R.A."/>
            <person name="Almeida C.A."/>
            <person name="Ferrarezi J.A."/>
            <person name="Labate C.A."/>
        </authorList>
    </citation>
    <scope>NUCLEOTIDE SEQUENCE</scope>
    <source>
        <strain evidence="2">MF-1</strain>
    </source>
</reference>
<evidence type="ECO:0000313" key="3">
    <source>
        <dbReference type="Proteomes" id="UP000765509"/>
    </source>
</evidence>
<feature type="compositionally biased region" description="Polar residues" evidence="1">
    <location>
        <begin position="181"/>
        <end position="199"/>
    </location>
</feature>
<name>A0A9Q3BPS5_9BASI</name>
<dbReference type="PANTHER" id="PTHR33246">
    <property type="entry name" value="CCHC-TYPE DOMAIN-CONTAINING PROTEIN"/>
    <property type="match status" value="1"/>
</dbReference>
<dbReference type="AlphaFoldDB" id="A0A9Q3BPS5"/>
<keyword evidence="3" id="KW-1185">Reference proteome</keyword>
<dbReference type="PANTHER" id="PTHR33246:SF51">
    <property type="entry name" value="MYB_SANT-LIKE DOMAIN-CONTAINING PROTEIN"/>
    <property type="match status" value="1"/>
</dbReference>
<gene>
    <name evidence="2" type="ORF">O181_008452</name>
</gene>
<organism evidence="2 3">
    <name type="scientific">Austropuccinia psidii MF-1</name>
    <dbReference type="NCBI Taxonomy" id="1389203"/>
    <lineage>
        <taxon>Eukaryota</taxon>
        <taxon>Fungi</taxon>
        <taxon>Dikarya</taxon>
        <taxon>Basidiomycota</taxon>
        <taxon>Pucciniomycotina</taxon>
        <taxon>Pucciniomycetes</taxon>
        <taxon>Pucciniales</taxon>
        <taxon>Sphaerophragmiaceae</taxon>
        <taxon>Austropuccinia</taxon>
    </lineage>
</organism>
<feature type="compositionally biased region" description="Acidic residues" evidence="1">
    <location>
        <begin position="365"/>
        <end position="381"/>
    </location>
</feature>